<dbReference type="InterPro" id="IPR013792">
    <property type="entry name" value="RNA3'P_cycl/enolpyr_Trfase_a/b"/>
</dbReference>
<dbReference type="EMBL" id="DXDC01000292">
    <property type="protein sequence ID" value="HIY66507.1"/>
    <property type="molecule type" value="Genomic_DNA"/>
</dbReference>
<feature type="non-terminal residue" evidence="3">
    <location>
        <position position="195"/>
    </location>
</feature>
<dbReference type="SUPFAM" id="SSF55205">
    <property type="entry name" value="EPT/RTPC-like"/>
    <property type="match status" value="1"/>
</dbReference>
<dbReference type="AlphaFoldDB" id="A0A9D1YWK5"/>
<dbReference type="Pfam" id="PF00275">
    <property type="entry name" value="EPSP_synthase"/>
    <property type="match status" value="1"/>
</dbReference>
<proteinExistence type="predicted"/>
<name>A0A9D1YWK5_9MICO</name>
<reference evidence="3" key="2">
    <citation type="submission" date="2021-04" db="EMBL/GenBank/DDBJ databases">
        <authorList>
            <person name="Gilroy R."/>
        </authorList>
    </citation>
    <scope>NUCLEOTIDE SEQUENCE</scope>
    <source>
        <strain evidence="3">ChiGjej1B1-98</strain>
    </source>
</reference>
<evidence type="ECO:0000313" key="4">
    <source>
        <dbReference type="Proteomes" id="UP000824005"/>
    </source>
</evidence>
<reference evidence="3" key="1">
    <citation type="journal article" date="2021" name="PeerJ">
        <title>Extensive microbial diversity within the chicken gut microbiome revealed by metagenomics and culture.</title>
        <authorList>
            <person name="Gilroy R."/>
            <person name="Ravi A."/>
            <person name="Getino M."/>
            <person name="Pursley I."/>
            <person name="Horton D.L."/>
            <person name="Alikhan N.F."/>
            <person name="Baker D."/>
            <person name="Gharbi K."/>
            <person name="Hall N."/>
            <person name="Watson M."/>
            <person name="Adriaenssens E.M."/>
            <person name="Foster-Nyarko E."/>
            <person name="Jarju S."/>
            <person name="Secka A."/>
            <person name="Antonio M."/>
            <person name="Oren A."/>
            <person name="Chaudhuri R.R."/>
            <person name="La Ragione R."/>
            <person name="Hildebrand F."/>
            <person name="Pallen M.J."/>
        </authorList>
    </citation>
    <scope>NUCLEOTIDE SEQUENCE</scope>
    <source>
        <strain evidence="3">ChiGjej1B1-98</strain>
    </source>
</reference>
<gene>
    <name evidence="3" type="ORF">H9830_09550</name>
</gene>
<dbReference type="InterPro" id="IPR036968">
    <property type="entry name" value="Enolpyruvate_Tfrase_sf"/>
</dbReference>
<evidence type="ECO:0000313" key="3">
    <source>
        <dbReference type="EMBL" id="HIY66507.1"/>
    </source>
</evidence>
<accession>A0A9D1YWK5</accession>
<dbReference type="GO" id="GO:0003866">
    <property type="term" value="F:3-phosphoshikimate 1-carboxyvinyltransferase activity"/>
    <property type="evidence" value="ECO:0007669"/>
    <property type="project" value="TreeGrafter"/>
</dbReference>
<sequence length="195" mass="20039">MDAPLSTAWSAPRATTGLDAQIDLPGSKSLTNRELVLAALADGPSRLLRPLHSRDAQLMVEGLRSLGSGIEPVAGDGAYGSDLIITPGVSDGSISIDVGLAGTAMRFLPFVAALTPATVHFDGDPHARMRPMRETIESLRALGAVVDDGGRAALPFSVQGSGGLEGGALTIDASRSSQFVSALLLAAPRFEHGLT</sequence>
<comment type="caution">
    <text evidence="3">The sequence shown here is derived from an EMBL/GenBank/DDBJ whole genome shotgun (WGS) entry which is preliminary data.</text>
</comment>
<dbReference type="Proteomes" id="UP000824005">
    <property type="component" value="Unassembled WGS sequence"/>
</dbReference>
<keyword evidence="1" id="KW-0808">Transferase</keyword>
<organism evidence="3 4">
    <name type="scientific">Candidatus Agrococcus pullicola</name>
    <dbReference type="NCBI Taxonomy" id="2838429"/>
    <lineage>
        <taxon>Bacteria</taxon>
        <taxon>Bacillati</taxon>
        <taxon>Actinomycetota</taxon>
        <taxon>Actinomycetes</taxon>
        <taxon>Micrococcales</taxon>
        <taxon>Microbacteriaceae</taxon>
        <taxon>Agrococcus</taxon>
    </lineage>
</organism>
<protein>
    <submittedName>
        <fullName evidence="3">3-phosphoshikimate 1-carboxyvinyltransferase</fullName>
    </submittedName>
</protein>
<dbReference type="InterPro" id="IPR001986">
    <property type="entry name" value="Enolpyruvate_Tfrase_dom"/>
</dbReference>
<dbReference type="PANTHER" id="PTHR21090:SF5">
    <property type="entry name" value="PENTAFUNCTIONAL AROM POLYPEPTIDE"/>
    <property type="match status" value="1"/>
</dbReference>
<dbReference type="Gene3D" id="3.65.10.10">
    <property type="entry name" value="Enolpyruvate transferase domain"/>
    <property type="match status" value="2"/>
</dbReference>
<dbReference type="GO" id="GO:0009423">
    <property type="term" value="P:chorismate biosynthetic process"/>
    <property type="evidence" value="ECO:0007669"/>
    <property type="project" value="TreeGrafter"/>
</dbReference>
<feature type="domain" description="Enolpyruvate transferase" evidence="2">
    <location>
        <begin position="15"/>
        <end position="193"/>
    </location>
</feature>
<evidence type="ECO:0000256" key="1">
    <source>
        <dbReference type="ARBA" id="ARBA00022679"/>
    </source>
</evidence>
<evidence type="ECO:0000259" key="2">
    <source>
        <dbReference type="Pfam" id="PF00275"/>
    </source>
</evidence>
<dbReference type="PANTHER" id="PTHR21090">
    <property type="entry name" value="AROM/DEHYDROQUINATE SYNTHASE"/>
    <property type="match status" value="1"/>
</dbReference>